<proteinExistence type="predicted"/>
<dbReference type="RefSeq" id="XP_034011636.1">
    <property type="nucleotide sequence ID" value="XM_034156139.1"/>
</dbReference>
<dbReference type="SUPFAM" id="SSF51556">
    <property type="entry name" value="Metallo-dependent hydrolases"/>
    <property type="match status" value="1"/>
</dbReference>
<dbReference type="PANTHER" id="PTHR47345:SF1">
    <property type="entry name" value="CUT9-INTERACTING PROTEIN SCN1"/>
    <property type="match status" value="1"/>
</dbReference>
<sequence>MANIVVDCHCHLTVDASSINVNALRSKLLQEYSDHEFWLMTTYWNDCDLVKSHLLDCPNIIPFFGIHPWYSHLYSVSDEPISKEQHYMKVLSPSPPASLIAALPEPKRLSEQIIEWKSIIDSFEGKRKFGIGEIGLDKVFRVPYGILGYTDKANSNCYVSMDHQVAIFKQMLQLAQEYHIPVSVHCVRAHGRLFDETISITRAKPKSNRERKREQQMGTSDNAPKKVEIPIILHSWSGSVDQVKMWCKYPGIFFSVSNWINGQKSLEWAEAVQAITESDFGLDNWLLNKSSDYDKNMEEIREKLQKVGVSSAQCQINMKRVWAEQL</sequence>
<dbReference type="OrthoDB" id="413993at2759"/>
<evidence type="ECO:0000313" key="1">
    <source>
        <dbReference type="EMBL" id="KAA8901013.1"/>
    </source>
</evidence>
<comment type="caution">
    <text evidence="1">The sequence shown here is derived from an EMBL/GenBank/DDBJ whole genome shotgun (WGS) entry which is preliminary data.</text>
</comment>
<dbReference type="VEuPathDB" id="FungiDB:DIURU_003383"/>
<dbReference type="Proteomes" id="UP000449547">
    <property type="component" value="Unassembled WGS sequence"/>
</dbReference>
<dbReference type="InterPro" id="IPR001130">
    <property type="entry name" value="TatD-like"/>
</dbReference>
<dbReference type="PANTHER" id="PTHR47345">
    <property type="entry name" value="CUT9-INTERACTING PROTEIN SCN1"/>
    <property type="match status" value="1"/>
</dbReference>
<evidence type="ECO:0000313" key="2">
    <source>
        <dbReference type="Proteomes" id="UP000449547"/>
    </source>
</evidence>
<organism evidence="1 2">
    <name type="scientific">Diutina rugosa</name>
    <name type="common">Yeast</name>
    <name type="synonym">Candida rugosa</name>
    <dbReference type="NCBI Taxonomy" id="5481"/>
    <lineage>
        <taxon>Eukaryota</taxon>
        <taxon>Fungi</taxon>
        <taxon>Dikarya</taxon>
        <taxon>Ascomycota</taxon>
        <taxon>Saccharomycotina</taxon>
        <taxon>Pichiomycetes</taxon>
        <taxon>Debaryomycetaceae</taxon>
        <taxon>Diutina</taxon>
    </lineage>
</organism>
<dbReference type="InterPro" id="IPR053044">
    <property type="entry name" value="Metallo-hydrolase/TatD-type"/>
</dbReference>
<dbReference type="GO" id="GO:0016788">
    <property type="term" value="F:hydrolase activity, acting on ester bonds"/>
    <property type="evidence" value="ECO:0007669"/>
    <property type="project" value="InterPro"/>
</dbReference>
<dbReference type="AlphaFoldDB" id="A0A642UL25"/>
<dbReference type="GeneID" id="54782034"/>
<gene>
    <name evidence="1" type="ORF">DIURU_003383</name>
</gene>
<name>A0A642UL25_DIURU</name>
<dbReference type="OMA" id="VPCFGWH"/>
<dbReference type="InterPro" id="IPR032466">
    <property type="entry name" value="Metal_Hydrolase"/>
</dbReference>
<dbReference type="EMBL" id="SWFT01000105">
    <property type="protein sequence ID" value="KAA8901013.1"/>
    <property type="molecule type" value="Genomic_DNA"/>
</dbReference>
<accession>A0A642UL25</accession>
<keyword evidence="2" id="KW-1185">Reference proteome</keyword>
<dbReference type="Pfam" id="PF01026">
    <property type="entry name" value="TatD_DNase"/>
    <property type="match status" value="1"/>
</dbReference>
<dbReference type="Gene3D" id="3.20.20.140">
    <property type="entry name" value="Metal-dependent hydrolases"/>
    <property type="match status" value="1"/>
</dbReference>
<protein>
    <submittedName>
        <fullName evidence="1">Uncharacterized protein</fullName>
    </submittedName>
</protein>
<reference evidence="1 2" key="1">
    <citation type="submission" date="2019-07" db="EMBL/GenBank/DDBJ databases">
        <title>Genome assembly of two rare yeast pathogens: Diutina rugosa and Trichomonascus ciferrii.</title>
        <authorList>
            <person name="Mixao V."/>
            <person name="Saus E."/>
            <person name="Hansen A."/>
            <person name="Lass-Flor C."/>
            <person name="Gabaldon T."/>
        </authorList>
    </citation>
    <scope>NUCLEOTIDE SEQUENCE [LARGE SCALE GENOMIC DNA]</scope>
    <source>
        <strain evidence="1 2">CBS 613</strain>
    </source>
</reference>